<evidence type="ECO:0000256" key="8">
    <source>
        <dbReference type="ARBA" id="ARBA00034617"/>
    </source>
</evidence>
<evidence type="ECO:0000256" key="1">
    <source>
        <dbReference type="ARBA" id="ARBA00010140"/>
    </source>
</evidence>
<sequence>MDDEDVYGIPSDYYYYSEATPQHYSENFPTSSFDELRDERLPDNTYEDFGPCDPSPGLPFEAPIAPSSPPELGQHAARHDQIFQCTYSNWPGANSLSSHVLTHRPQREDLMQRGASSNYLARGGNGGLREGNPRNSEVLLNPGGPAVRLRQVSELPDMYRPMFKFGVFNAMQSSCFDTIMNSGENVVTPTGSGKTVLFELSIIQMLINSSGHGAAEKCVYVAPTKALCAERTRDWTEKFGSLGMRCCELTGDTVQPSKSIWGEFKSANIMSNMLNDRICCRTSHSRLLSQIHLFLIDEVHVLNESRGSTLEVVVCRMKTRGSSVRFVALSATVPNIDDVAHWIASRYSNGSAATLQFGEEYRPCHLSRFVYGFPRSRSQNDFLFAQSLNYRLFPLLQKHTANKPILIFVSTRKGVLSTAEQLMEDYNKAVENKHTLPWSLPKRIEKTFQSRQLEKLAAAGIGAHHAGLELSDKRIVEELFMNRILRVVVATSTLAVGVNLPAHIVVIKDVRVFQNGVSQEYSDLDITQMIGRAGRPQFDKEGVAIIMCESGLESKYRALGHGQTILESSLHTNLTEHLNSEIDLGTIKNLETAKEWIRHSFLFRRLTQNPHRYMSKEQPWKDGLDDMISKCIENLKGAELLTSAEGGSGELRSTEFGEIMSKPKMASVMNLPVNATARDMLEALAASDEFSELKMRAGDKLVLNKLREHDDIRFKIGRVEKTADKVFLLIQAALGKISLHSTEYKSGDSNALLDSAVIFRHAGRIARAMVEIAIAKRNGAQIKHGLELARNISAKVWEDRPSILAEHGIMTFEKLRGQDPIRIDILLNKKQASGHKILSSVREFPQYSVTIRELAVAHSTVTSDNAVDVEVEIQCSVSLEGASLSKSKVQKGRHYHDMTYILTLTSDLDFIDFRRIPLTKLTKPSQSIWVYMSSYLRQQLQDTIAGVSVSSQYKPRVELNRFPVMDTRPKTKMEVELDGLEGNEDFWNMDLSEDEVPIRDSTPKQANVVKDRQGTVAFSSDLNIDKQVEKEHYLSRPEKLPNGKYRYRYLIHFKQSYRTPLRCNHPCKDKSICGHLCCRDGVKKPSFTSRQRDVGSQPGMHSSVKKKMRRPMVDDSASGLKTSPLVKASIRRQGASLGQLEALHKSSETGAHLGIPDKKRIKLLHDHPGDGIQPASRTMKKGSKLGKDLSILEGDDGVTSGTGLIELSDSDEFPEPRELVRASIRSAGEADESLVSRASDYSDSDMDALVRGAHLDDITSIGIDTANNQGISASGSIQRTLERKRHREEGCAVSIAARTRTTACTGTISPRLRPQKRSDIKPRFRLFHSGSDTDLDAQNSIAVANDPSPQKEIFVLDETLFDVLGSEAAKDPPVAPTLGWSSSPVKTQHLTIPDSEEPSFYAAWKTEQRKKHGDDWNPVAVPAFQPAEPERDHLADFEEWLATTDSIEFVD</sequence>
<name>A0A9P5MUR7_9AGAM</name>
<dbReference type="InterPro" id="IPR057842">
    <property type="entry name" value="WH_MER3"/>
</dbReference>
<comment type="catalytic activity">
    <reaction evidence="8">
        <text>Couples ATP hydrolysis with the unwinding of duplex DNA by translocating in the 3'-5' direction.</text>
        <dbReference type="EC" id="5.6.2.4"/>
    </reaction>
</comment>
<dbReference type="GO" id="GO:0003676">
    <property type="term" value="F:nucleic acid binding"/>
    <property type="evidence" value="ECO:0007669"/>
    <property type="project" value="InterPro"/>
</dbReference>
<dbReference type="Proteomes" id="UP000759537">
    <property type="component" value="Unassembled WGS sequence"/>
</dbReference>
<evidence type="ECO:0000256" key="9">
    <source>
        <dbReference type="ARBA" id="ARBA00034808"/>
    </source>
</evidence>
<gene>
    <name evidence="14" type="ORF">DFH94DRAFT_748893</name>
</gene>
<dbReference type="OrthoDB" id="5575at2759"/>
<evidence type="ECO:0000256" key="7">
    <source>
        <dbReference type="ARBA" id="ARBA00023254"/>
    </source>
</evidence>
<keyword evidence="6" id="KW-0413">Isomerase</keyword>
<dbReference type="Pfam" id="PF00271">
    <property type="entry name" value="Helicase_C"/>
    <property type="match status" value="1"/>
</dbReference>
<evidence type="ECO:0000256" key="3">
    <source>
        <dbReference type="ARBA" id="ARBA00022801"/>
    </source>
</evidence>
<dbReference type="InterPro" id="IPR001650">
    <property type="entry name" value="Helicase_C-like"/>
</dbReference>
<dbReference type="PROSITE" id="PS51194">
    <property type="entry name" value="HELICASE_CTER"/>
    <property type="match status" value="1"/>
</dbReference>
<dbReference type="SMART" id="SM00490">
    <property type="entry name" value="HELICc"/>
    <property type="match status" value="1"/>
</dbReference>
<keyword evidence="3 14" id="KW-0378">Hydrolase</keyword>
<dbReference type="InterPro" id="IPR011545">
    <property type="entry name" value="DEAD/DEAH_box_helicase_dom"/>
</dbReference>
<keyword evidence="2" id="KW-0547">Nucleotide-binding</keyword>
<evidence type="ECO:0000256" key="4">
    <source>
        <dbReference type="ARBA" id="ARBA00022806"/>
    </source>
</evidence>
<dbReference type="Pfam" id="PF02889">
    <property type="entry name" value="Sec63"/>
    <property type="match status" value="1"/>
</dbReference>
<dbReference type="InterPro" id="IPR027417">
    <property type="entry name" value="P-loop_NTPase"/>
</dbReference>
<dbReference type="EMBL" id="WHVB01000010">
    <property type="protein sequence ID" value="KAF8479277.1"/>
    <property type="molecule type" value="Genomic_DNA"/>
</dbReference>
<dbReference type="InterPro" id="IPR004179">
    <property type="entry name" value="Sec63-dom"/>
</dbReference>
<dbReference type="PROSITE" id="PS51192">
    <property type="entry name" value="HELICASE_ATP_BIND_1"/>
    <property type="match status" value="1"/>
</dbReference>
<dbReference type="SUPFAM" id="SSF52540">
    <property type="entry name" value="P-loop containing nucleoside triphosphate hydrolases"/>
    <property type="match status" value="2"/>
</dbReference>
<comment type="similarity">
    <text evidence="1">Belongs to the helicase family. SKI2 subfamily.</text>
</comment>
<keyword evidence="15" id="KW-1185">Reference proteome</keyword>
<dbReference type="GO" id="GO:0016787">
    <property type="term" value="F:hydrolase activity"/>
    <property type="evidence" value="ECO:0007669"/>
    <property type="project" value="UniProtKB-KW"/>
</dbReference>
<dbReference type="GO" id="GO:0043138">
    <property type="term" value="F:3'-5' DNA helicase activity"/>
    <property type="evidence" value="ECO:0007669"/>
    <property type="project" value="UniProtKB-EC"/>
</dbReference>
<reference evidence="14" key="2">
    <citation type="journal article" date="2020" name="Nat. Commun.">
        <title>Large-scale genome sequencing of mycorrhizal fungi provides insights into the early evolution of symbiotic traits.</title>
        <authorList>
            <person name="Miyauchi S."/>
            <person name="Kiss E."/>
            <person name="Kuo A."/>
            <person name="Drula E."/>
            <person name="Kohler A."/>
            <person name="Sanchez-Garcia M."/>
            <person name="Morin E."/>
            <person name="Andreopoulos B."/>
            <person name="Barry K.W."/>
            <person name="Bonito G."/>
            <person name="Buee M."/>
            <person name="Carver A."/>
            <person name="Chen C."/>
            <person name="Cichocki N."/>
            <person name="Clum A."/>
            <person name="Culley D."/>
            <person name="Crous P.W."/>
            <person name="Fauchery L."/>
            <person name="Girlanda M."/>
            <person name="Hayes R.D."/>
            <person name="Keri Z."/>
            <person name="LaButti K."/>
            <person name="Lipzen A."/>
            <person name="Lombard V."/>
            <person name="Magnuson J."/>
            <person name="Maillard F."/>
            <person name="Murat C."/>
            <person name="Nolan M."/>
            <person name="Ohm R.A."/>
            <person name="Pangilinan J."/>
            <person name="Pereira M.F."/>
            <person name="Perotto S."/>
            <person name="Peter M."/>
            <person name="Pfister S."/>
            <person name="Riley R."/>
            <person name="Sitrit Y."/>
            <person name="Stielow J.B."/>
            <person name="Szollosi G."/>
            <person name="Zifcakova L."/>
            <person name="Stursova M."/>
            <person name="Spatafora J.W."/>
            <person name="Tedersoo L."/>
            <person name="Vaario L.M."/>
            <person name="Yamada A."/>
            <person name="Yan M."/>
            <person name="Wang P."/>
            <person name="Xu J."/>
            <person name="Bruns T."/>
            <person name="Baldrian P."/>
            <person name="Vilgalys R."/>
            <person name="Dunand C."/>
            <person name="Henrissat B."/>
            <person name="Grigoriev I.V."/>
            <person name="Hibbett D."/>
            <person name="Nagy L.G."/>
            <person name="Martin F.M."/>
        </authorList>
    </citation>
    <scope>NUCLEOTIDE SEQUENCE</scope>
    <source>
        <strain evidence="14">Prilba</strain>
    </source>
</reference>
<dbReference type="PANTHER" id="PTHR47835:SF3">
    <property type="entry name" value="HELICASE FOR MEIOSIS 1"/>
    <property type="match status" value="1"/>
</dbReference>
<dbReference type="Gene3D" id="1.10.10.10">
    <property type="entry name" value="Winged helix-like DNA-binding domain superfamily/Winged helix DNA-binding domain"/>
    <property type="match status" value="1"/>
</dbReference>
<evidence type="ECO:0000259" key="13">
    <source>
        <dbReference type="PROSITE" id="PS51194"/>
    </source>
</evidence>
<evidence type="ECO:0000256" key="11">
    <source>
        <dbReference type="SAM" id="MobiDB-lite"/>
    </source>
</evidence>
<dbReference type="GO" id="GO:0051321">
    <property type="term" value="P:meiotic cell cycle"/>
    <property type="evidence" value="ECO:0007669"/>
    <property type="project" value="UniProtKB-KW"/>
</dbReference>
<keyword evidence="7" id="KW-0469">Meiosis</keyword>
<dbReference type="Pfam" id="PF00270">
    <property type="entry name" value="DEAD"/>
    <property type="match status" value="1"/>
</dbReference>
<evidence type="ECO:0000313" key="15">
    <source>
        <dbReference type="Proteomes" id="UP000759537"/>
    </source>
</evidence>
<dbReference type="Pfam" id="PF23445">
    <property type="entry name" value="WHD_SNRNP200"/>
    <property type="match status" value="1"/>
</dbReference>
<evidence type="ECO:0000313" key="14">
    <source>
        <dbReference type="EMBL" id="KAF8479277.1"/>
    </source>
</evidence>
<organism evidence="14 15">
    <name type="scientific">Russula ochroleuca</name>
    <dbReference type="NCBI Taxonomy" id="152965"/>
    <lineage>
        <taxon>Eukaryota</taxon>
        <taxon>Fungi</taxon>
        <taxon>Dikarya</taxon>
        <taxon>Basidiomycota</taxon>
        <taxon>Agaricomycotina</taxon>
        <taxon>Agaricomycetes</taxon>
        <taxon>Russulales</taxon>
        <taxon>Russulaceae</taxon>
        <taxon>Russula</taxon>
    </lineage>
</organism>
<reference evidence="14" key="1">
    <citation type="submission" date="2019-10" db="EMBL/GenBank/DDBJ databases">
        <authorList>
            <consortium name="DOE Joint Genome Institute"/>
            <person name="Kuo A."/>
            <person name="Miyauchi S."/>
            <person name="Kiss E."/>
            <person name="Drula E."/>
            <person name="Kohler A."/>
            <person name="Sanchez-Garcia M."/>
            <person name="Andreopoulos B."/>
            <person name="Barry K.W."/>
            <person name="Bonito G."/>
            <person name="Buee M."/>
            <person name="Carver A."/>
            <person name="Chen C."/>
            <person name="Cichocki N."/>
            <person name="Clum A."/>
            <person name="Culley D."/>
            <person name="Crous P.W."/>
            <person name="Fauchery L."/>
            <person name="Girlanda M."/>
            <person name="Hayes R."/>
            <person name="Keri Z."/>
            <person name="LaButti K."/>
            <person name="Lipzen A."/>
            <person name="Lombard V."/>
            <person name="Magnuson J."/>
            <person name="Maillard F."/>
            <person name="Morin E."/>
            <person name="Murat C."/>
            <person name="Nolan M."/>
            <person name="Ohm R."/>
            <person name="Pangilinan J."/>
            <person name="Pereira M."/>
            <person name="Perotto S."/>
            <person name="Peter M."/>
            <person name="Riley R."/>
            <person name="Sitrit Y."/>
            <person name="Stielow B."/>
            <person name="Szollosi G."/>
            <person name="Zifcakova L."/>
            <person name="Stursova M."/>
            <person name="Spatafora J.W."/>
            <person name="Tedersoo L."/>
            <person name="Vaario L.-M."/>
            <person name="Yamada A."/>
            <person name="Yan M."/>
            <person name="Wang P."/>
            <person name="Xu J."/>
            <person name="Bruns T."/>
            <person name="Baldrian P."/>
            <person name="Vilgalys R."/>
            <person name="Henrissat B."/>
            <person name="Grigoriev I.V."/>
            <person name="Hibbett D."/>
            <person name="Nagy L.G."/>
            <person name="Martin F.M."/>
        </authorList>
    </citation>
    <scope>NUCLEOTIDE SEQUENCE</scope>
    <source>
        <strain evidence="14">Prilba</strain>
    </source>
</reference>
<comment type="catalytic activity">
    <reaction evidence="10">
        <text>ATP + H2O = ADP + phosphate + H(+)</text>
        <dbReference type="Rhea" id="RHEA:13065"/>
        <dbReference type="ChEBI" id="CHEBI:15377"/>
        <dbReference type="ChEBI" id="CHEBI:15378"/>
        <dbReference type="ChEBI" id="CHEBI:30616"/>
        <dbReference type="ChEBI" id="CHEBI:43474"/>
        <dbReference type="ChEBI" id="CHEBI:456216"/>
        <dbReference type="EC" id="5.6.2.4"/>
    </reaction>
</comment>
<dbReference type="InterPro" id="IPR036388">
    <property type="entry name" value="WH-like_DNA-bd_sf"/>
</dbReference>
<dbReference type="SMART" id="SM00487">
    <property type="entry name" value="DEXDc"/>
    <property type="match status" value="1"/>
</dbReference>
<evidence type="ECO:0000256" key="5">
    <source>
        <dbReference type="ARBA" id="ARBA00022840"/>
    </source>
</evidence>
<proteinExistence type="inferred from homology"/>
<dbReference type="CDD" id="cd18795">
    <property type="entry name" value="SF2_C_Ski2"/>
    <property type="match status" value="1"/>
</dbReference>
<dbReference type="Gene3D" id="3.40.50.300">
    <property type="entry name" value="P-loop containing nucleotide triphosphate hydrolases"/>
    <property type="match status" value="2"/>
</dbReference>
<dbReference type="Gene3D" id="1.10.3380.10">
    <property type="entry name" value="Sec63 N-terminal domain-like domain"/>
    <property type="match status" value="1"/>
</dbReference>
<dbReference type="PANTHER" id="PTHR47835">
    <property type="entry name" value="HFM1, ATP DEPENDENT DNA HELICASE HOMOLOG"/>
    <property type="match status" value="1"/>
</dbReference>
<dbReference type="EC" id="5.6.2.4" evidence="9"/>
<comment type="caution">
    <text evidence="14">The sequence shown here is derived from an EMBL/GenBank/DDBJ whole genome shotgun (WGS) entry which is preliminary data.</text>
</comment>
<evidence type="ECO:0000256" key="6">
    <source>
        <dbReference type="ARBA" id="ARBA00023235"/>
    </source>
</evidence>
<dbReference type="SMART" id="SM00973">
    <property type="entry name" value="Sec63"/>
    <property type="match status" value="1"/>
</dbReference>
<feature type="region of interest" description="Disordered" evidence="11">
    <location>
        <begin position="1086"/>
        <end position="1120"/>
    </location>
</feature>
<keyword evidence="4" id="KW-0347">Helicase</keyword>
<dbReference type="InterPro" id="IPR052247">
    <property type="entry name" value="Meiotic_Crossover_Helicase"/>
</dbReference>
<feature type="domain" description="Helicase C-terminal" evidence="13">
    <location>
        <begin position="394"/>
        <end position="598"/>
    </location>
</feature>
<dbReference type="SUPFAM" id="SSF158702">
    <property type="entry name" value="Sec63 N-terminal domain-like"/>
    <property type="match status" value="1"/>
</dbReference>
<keyword evidence="5" id="KW-0067">ATP-binding</keyword>
<accession>A0A9P5MUR7</accession>
<evidence type="ECO:0000256" key="2">
    <source>
        <dbReference type="ARBA" id="ARBA00022741"/>
    </source>
</evidence>
<feature type="region of interest" description="Disordered" evidence="11">
    <location>
        <begin position="1411"/>
        <end position="1431"/>
    </location>
</feature>
<evidence type="ECO:0000259" key="12">
    <source>
        <dbReference type="PROSITE" id="PS51192"/>
    </source>
</evidence>
<protein>
    <recommendedName>
        <fullName evidence="9">DNA 3'-5' helicase</fullName>
        <ecNumber evidence="9">5.6.2.4</ecNumber>
    </recommendedName>
</protein>
<feature type="domain" description="Helicase ATP-binding" evidence="12">
    <location>
        <begin position="186"/>
        <end position="351"/>
    </location>
</feature>
<dbReference type="GO" id="GO:0005524">
    <property type="term" value="F:ATP binding"/>
    <property type="evidence" value="ECO:0007669"/>
    <property type="project" value="UniProtKB-KW"/>
</dbReference>
<evidence type="ECO:0000256" key="10">
    <source>
        <dbReference type="ARBA" id="ARBA00048988"/>
    </source>
</evidence>
<dbReference type="InterPro" id="IPR014001">
    <property type="entry name" value="Helicase_ATP-bd"/>
</dbReference>